<gene>
    <name evidence="3" type="ORF">RHO25_012988</name>
</gene>
<dbReference type="Gene3D" id="3.30.40.10">
    <property type="entry name" value="Zinc/RING finger domain, C3HC4 (zinc finger)"/>
    <property type="match status" value="1"/>
</dbReference>
<keyword evidence="1" id="KW-0862">Zinc</keyword>
<dbReference type="GeneID" id="90644911"/>
<protein>
    <recommendedName>
        <fullName evidence="2">RING-type domain-containing protein</fullName>
    </recommendedName>
</protein>
<dbReference type="InterPro" id="IPR013083">
    <property type="entry name" value="Znf_RING/FYVE/PHD"/>
</dbReference>
<name>A0ABZ0P8T6_CERBT</name>
<keyword evidence="1" id="KW-0863">Zinc-finger</keyword>
<accession>A0ABZ0P8T6</accession>
<organism evidence="3 4">
    <name type="scientific">Cercospora beticola</name>
    <name type="common">Sugarbeet leaf spot fungus</name>
    <dbReference type="NCBI Taxonomy" id="122368"/>
    <lineage>
        <taxon>Eukaryota</taxon>
        <taxon>Fungi</taxon>
        <taxon>Dikarya</taxon>
        <taxon>Ascomycota</taxon>
        <taxon>Pezizomycotina</taxon>
        <taxon>Dothideomycetes</taxon>
        <taxon>Dothideomycetidae</taxon>
        <taxon>Mycosphaerellales</taxon>
        <taxon>Mycosphaerellaceae</taxon>
        <taxon>Cercospora</taxon>
    </lineage>
</organism>
<sequence>MAADPVQNSSERPWLPTHTQFMRYVTRIQSASDVRFEDSCAICYQDDEVPFRTACGHIFCKPCSLKVFTDHEACPMCRCTQFERATTLRPLHLAEHPMDQFPIVDRLYIKGVSEGDRQQFEYFMTRTPAPTTFNWHVMRWRAGRLDLSALQDPRPQRWVHFGYSHNRLAVLTAVHLIRPRGGLHDSHGTCKSSWTEVGDLLIDALRFYQGRMMPVQTFIECLRCFYKDNSTRDVGSAFTRSPDDGYAWPECCNGFERKRCFRKDFDCVLDFIALAAHRANAAWGFTGEFDYAADTIASQSENMSVPFWEIEDVGSLELEAGPDDLTDEISVQSLSVASAG</sequence>
<proteinExistence type="predicted"/>
<dbReference type="EMBL" id="CP134192">
    <property type="protein sequence ID" value="WPB08322.1"/>
    <property type="molecule type" value="Genomic_DNA"/>
</dbReference>
<evidence type="ECO:0000313" key="3">
    <source>
        <dbReference type="EMBL" id="WPB08322.1"/>
    </source>
</evidence>
<dbReference type="InterPro" id="IPR001841">
    <property type="entry name" value="Znf_RING"/>
</dbReference>
<keyword evidence="1" id="KW-0479">Metal-binding</keyword>
<dbReference type="SMART" id="SM00184">
    <property type="entry name" value="RING"/>
    <property type="match status" value="1"/>
</dbReference>
<evidence type="ECO:0000259" key="2">
    <source>
        <dbReference type="PROSITE" id="PS50089"/>
    </source>
</evidence>
<dbReference type="PROSITE" id="PS50089">
    <property type="entry name" value="ZF_RING_2"/>
    <property type="match status" value="1"/>
</dbReference>
<feature type="domain" description="RING-type" evidence="2">
    <location>
        <begin position="40"/>
        <end position="78"/>
    </location>
</feature>
<evidence type="ECO:0000256" key="1">
    <source>
        <dbReference type="PROSITE-ProRule" id="PRU00175"/>
    </source>
</evidence>
<reference evidence="3 4" key="1">
    <citation type="submission" date="2023-09" db="EMBL/GenBank/DDBJ databases">
        <title>Complete-Gapless Cercospora beticola genome.</title>
        <authorList>
            <person name="Wyatt N.A."/>
            <person name="Spanner R.E."/>
            <person name="Bolton M.D."/>
        </authorList>
    </citation>
    <scope>NUCLEOTIDE SEQUENCE [LARGE SCALE GENOMIC DNA]</scope>
    <source>
        <strain evidence="3">Cb09-40</strain>
    </source>
</reference>
<dbReference type="Proteomes" id="UP001302367">
    <property type="component" value="Chromosome 9"/>
</dbReference>
<evidence type="ECO:0000313" key="4">
    <source>
        <dbReference type="Proteomes" id="UP001302367"/>
    </source>
</evidence>
<dbReference type="Pfam" id="PF13639">
    <property type="entry name" value="zf-RING_2"/>
    <property type="match status" value="1"/>
</dbReference>
<dbReference type="RefSeq" id="XP_065459694.1">
    <property type="nucleotide sequence ID" value="XM_065603622.1"/>
</dbReference>
<dbReference type="SUPFAM" id="SSF57850">
    <property type="entry name" value="RING/U-box"/>
    <property type="match status" value="1"/>
</dbReference>
<keyword evidence="4" id="KW-1185">Reference proteome</keyword>